<feature type="transmembrane region" description="Helical" evidence="2">
    <location>
        <begin position="20"/>
        <end position="37"/>
    </location>
</feature>
<feature type="compositionally biased region" description="Basic and acidic residues" evidence="1">
    <location>
        <begin position="193"/>
        <end position="202"/>
    </location>
</feature>
<dbReference type="OrthoDB" id="10684028at2759"/>
<feature type="transmembrane region" description="Helical" evidence="2">
    <location>
        <begin position="72"/>
        <end position="96"/>
    </location>
</feature>
<reference evidence="3 4" key="1">
    <citation type="submission" date="2019-01" db="EMBL/GenBank/DDBJ databases">
        <title>A draft genome assembly of the solar-powered sea slug Elysia chlorotica.</title>
        <authorList>
            <person name="Cai H."/>
            <person name="Li Q."/>
            <person name="Fang X."/>
            <person name="Li J."/>
            <person name="Curtis N.E."/>
            <person name="Altenburger A."/>
            <person name="Shibata T."/>
            <person name="Feng M."/>
            <person name="Maeda T."/>
            <person name="Schwartz J.A."/>
            <person name="Shigenobu S."/>
            <person name="Lundholm N."/>
            <person name="Nishiyama T."/>
            <person name="Yang H."/>
            <person name="Hasebe M."/>
            <person name="Li S."/>
            <person name="Pierce S.K."/>
            <person name="Wang J."/>
        </authorList>
    </citation>
    <scope>NUCLEOTIDE SEQUENCE [LARGE SCALE GENOMIC DNA]</scope>
    <source>
        <strain evidence="3">EC2010</strain>
        <tissue evidence="3">Whole organism of an adult</tissue>
    </source>
</reference>
<evidence type="ECO:0000256" key="2">
    <source>
        <dbReference type="SAM" id="Phobius"/>
    </source>
</evidence>
<evidence type="ECO:0000313" key="4">
    <source>
        <dbReference type="Proteomes" id="UP000271974"/>
    </source>
</evidence>
<feature type="region of interest" description="Disordered" evidence="1">
    <location>
        <begin position="193"/>
        <end position="228"/>
    </location>
</feature>
<name>A0A3S1BD24_ELYCH</name>
<keyword evidence="2" id="KW-1133">Transmembrane helix</keyword>
<sequence length="228" mass="25259">MAPVKTVVLNREISRFMGETLRLVMVMMAIFILPAAGEDDWVCSSDENCQVGCCLNFGMMTLPHCCSKTEGFILLGLMIGGGVIFAFILLACYLAMRRSETELHAAARLEEAKAVNRAFNNNSSSTHSSPDEERPGYTDGGEHPDSPTRDSNLPPPAYNDVVREFAVCQPRDLQPGHNPNSNNDCAHIRFDSGRGRFGDRYNRSNSLNEGYSDGNRRFNEIGHNQSLH</sequence>
<comment type="caution">
    <text evidence="3">The sequence shown here is derived from an EMBL/GenBank/DDBJ whole genome shotgun (WGS) entry which is preliminary data.</text>
</comment>
<feature type="non-terminal residue" evidence="3">
    <location>
        <position position="228"/>
    </location>
</feature>
<gene>
    <name evidence="3" type="ORF">EGW08_011084</name>
</gene>
<feature type="compositionally biased region" description="Basic and acidic residues" evidence="1">
    <location>
        <begin position="129"/>
        <end position="148"/>
    </location>
</feature>
<accession>A0A3S1BD24</accession>
<dbReference type="AlphaFoldDB" id="A0A3S1BD24"/>
<evidence type="ECO:0000256" key="1">
    <source>
        <dbReference type="SAM" id="MobiDB-lite"/>
    </source>
</evidence>
<feature type="compositionally biased region" description="Polar residues" evidence="1">
    <location>
        <begin position="118"/>
        <end position="128"/>
    </location>
</feature>
<proteinExistence type="predicted"/>
<keyword evidence="2" id="KW-0472">Membrane</keyword>
<feature type="region of interest" description="Disordered" evidence="1">
    <location>
        <begin position="118"/>
        <end position="156"/>
    </location>
</feature>
<keyword evidence="4" id="KW-1185">Reference proteome</keyword>
<dbReference type="Proteomes" id="UP000271974">
    <property type="component" value="Unassembled WGS sequence"/>
</dbReference>
<protein>
    <submittedName>
        <fullName evidence="3">Uncharacterized protein</fullName>
    </submittedName>
</protein>
<evidence type="ECO:0000313" key="3">
    <source>
        <dbReference type="EMBL" id="RUS81143.1"/>
    </source>
</evidence>
<dbReference type="EMBL" id="RQTK01000353">
    <property type="protein sequence ID" value="RUS81143.1"/>
    <property type="molecule type" value="Genomic_DNA"/>
</dbReference>
<organism evidence="3 4">
    <name type="scientific">Elysia chlorotica</name>
    <name type="common">Eastern emerald elysia</name>
    <name type="synonym">Sea slug</name>
    <dbReference type="NCBI Taxonomy" id="188477"/>
    <lineage>
        <taxon>Eukaryota</taxon>
        <taxon>Metazoa</taxon>
        <taxon>Spiralia</taxon>
        <taxon>Lophotrochozoa</taxon>
        <taxon>Mollusca</taxon>
        <taxon>Gastropoda</taxon>
        <taxon>Heterobranchia</taxon>
        <taxon>Euthyneura</taxon>
        <taxon>Panpulmonata</taxon>
        <taxon>Sacoglossa</taxon>
        <taxon>Placobranchoidea</taxon>
        <taxon>Plakobranchidae</taxon>
        <taxon>Elysia</taxon>
    </lineage>
</organism>
<keyword evidence="2" id="KW-0812">Transmembrane</keyword>